<dbReference type="SUPFAM" id="SSF48208">
    <property type="entry name" value="Six-hairpin glycosidases"/>
    <property type="match status" value="1"/>
</dbReference>
<dbReference type="GO" id="GO:0004134">
    <property type="term" value="F:4-alpha-glucanotransferase activity"/>
    <property type="evidence" value="ECO:0007669"/>
    <property type="project" value="InterPro"/>
</dbReference>
<dbReference type="PANTHER" id="PTHR10569">
    <property type="entry name" value="GLYCOGEN DEBRANCHING ENZYME"/>
    <property type="match status" value="1"/>
</dbReference>
<accession>A0A7H1N0F2</accession>
<dbReference type="InterPro" id="IPR006451">
    <property type="entry name" value="Glycogen_debranch_arc"/>
</dbReference>
<dbReference type="NCBIfam" id="TIGR01561">
    <property type="entry name" value="gde_arch"/>
    <property type="match status" value="1"/>
</dbReference>
<dbReference type="PANTHER" id="PTHR10569:SF2">
    <property type="entry name" value="GLYCOGEN DEBRANCHING ENZYME"/>
    <property type="match status" value="1"/>
</dbReference>
<dbReference type="KEGG" id="dvn:HQ394_07395"/>
<dbReference type="InterPro" id="IPR008928">
    <property type="entry name" value="6-hairpin_glycosidase_sf"/>
</dbReference>
<proteinExistence type="predicted"/>
<dbReference type="RefSeq" id="WP_190262695.1">
    <property type="nucleotide sequence ID" value="NZ_CP053923.1"/>
</dbReference>
<dbReference type="Pfam" id="PF12439">
    <property type="entry name" value="GDE_N"/>
    <property type="match status" value="1"/>
</dbReference>
<dbReference type="InterPro" id="IPR032790">
    <property type="entry name" value="GDE_C"/>
</dbReference>
<evidence type="ECO:0000313" key="4">
    <source>
        <dbReference type="Proteomes" id="UP000516369"/>
    </source>
</evidence>
<sequence length="671" mass="75151">MTASHVVRHVPLAPTANGNEREWLVTNGLGGYASGTIGGTLTRRYHANLVAAAPVPTGRVVMLNALDECLQLEDGRVFSLGARVLRSDGDTVQSLPLTAFWLDLGLPIWRFEGEGIVVERSLAMLHGQNTVLITWHLLAGAAQVELQLRPYLQFRLHDSPVREDARTPYQVISTGNHYEITGGPDLPTLRLRLLSTRTSFTLDGGRRCENIYRREAERGYDYRGTLWSPGLLRAALKDTTEVILLATTEPWDDSLASLRPADALRDERNRRAALIERADPALRDSPANELVLAADSFIIVPPRADPGDLDGRDERARTVIAGYHWFTDWGRDTMISLEGLTLHTGRHAEAARILHTFAEHIRDGLLPNLFLEHEDTGLYNTADATLWFFHAIDRYDAVTGDHDLVRSLLPKLVDIVRHHLDGTRFGIGVDPQDGLLRQGAEGYQLTWMDAKVDDWVVTPRRGKAVEINALWYNALRLLAGWVEEYQLPGPLPPLADCAERTRTSFNRRFWYADGGYLFDVVDGEHGDDPACRPNQVFAISLRHPVLDGDRWQQVLDVVEQRLLTPLGLRSLSAEHPDYKAKYDGDLRARDAAYHQGTVWAWLIGPYVDAWLKVHPERRHEVRALLDGMWAHLDDGCIGSISEIFDAEPPFAPRGCIAQAWSVAEVLRVSVA</sequence>
<name>A0A7H1N0F2_9PROT</name>
<dbReference type="GO" id="GO:0005980">
    <property type="term" value="P:glycogen catabolic process"/>
    <property type="evidence" value="ECO:0007669"/>
    <property type="project" value="InterPro"/>
</dbReference>
<feature type="domain" description="Glycogen debranching enzyme C-terminal" evidence="1">
    <location>
        <begin position="302"/>
        <end position="667"/>
    </location>
</feature>
<organism evidence="3 4">
    <name type="scientific">Defluviicoccus vanus</name>
    <dbReference type="NCBI Taxonomy" id="111831"/>
    <lineage>
        <taxon>Bacteria</taxon>
        <taxon>Pseudomonadati</taxon>
        <taxon>Pseudomonadota</taxon>
        <taxon>Alphaproteobacteria</taxon>
        <taxon>Rhodospirillales</taxon>
        <taxon>Rhodospirillaceae</taxon>
        <taxon>Defluviicoccus</taxon>
    </lineage>
</organism>
<keyword evidence="4" id="KW-1185">Reference proteome</keyword>
<dbReference type="Proteomes" id="UP000516369">
    <property type="component" value="Chromosome"/>
</dbReference>
<reference evidence="3 4" key="1">
    <citation type="submission" date="2020-05" db="EMBL/GenBank/DDBJ databases">
        <title>Complete closed genome sequence of Defluviicoccus vanus.</title>
        <authorList>
            <person name="Bessarab I."/>
            <person name="Arumugam K."/>
            <person name="Maszenan A.M."/>
            <person name="Seviour R.J."/>
            <person name="Williams R.B."/>
        </authorList>
    </citation>
    <scope>NUCLEOTIDE SEQUENCE [LARGE SCALE GENOMIC DNA]</scope>
    <source>
        <strain evidence="3 4">Ben 114</strain>
    </source>
</reference>
<evidence type="ECO:0000313" key="3">
    <source>
        <dbReference type="EMBL" id="QNT69188.1"/>
    </source>
</evidence>
<dbReference type="InterPro" id="IPR024742">
    <property type="entry name" value="Glycogen_debranch_N"/>
</dbReference>
<gene>
    <name evidence="3" type="ORF">HQ394_07395</name>
</gene>
<dbReference type="InterPro" id="IPR010401">
    <property type="entry name" value="AGL/Gdb1"/>
</dbReference>
<dbReference type="Gene3D" id="1.50.10.10">
    <property type="match status" value="1"/>
</dbReference>
<protein>
    <submittedName>
        <fullName evidence="3">Glycogen debranching enzyme N-terminal domain-containing protein</fullName>
    </submittedName>
</protein>
<dbReference type="GO" id="GO:0004135">
    <property type="term" value="F:amylo-alpha-1,6-glucosidase activity"/>
    <property type="evidence" value="ECO:0007669"/>
    <property type="project" value="InterPro"/>
</dbReference>
<dbReference type="AlphaFoldDB" id="A0A7H1N0F2"/>
<evidence type="ECO:0000259" key="1">
    <source>
        <dbReference type="Pfam" id="PF06202"/>
    </source>
</evidence>
<dbReference type="InterPro" id="IPR012341">
    <property type="entry name" value="6hp_glycosidase-like_sf"/>
</dbReference>
<dbReference type="Pfam" id="PF06202">
    <property type="entry name" value="GDE_C"/>
    <property type="match status" value="1"/>
</dbReference>
<evidence type="ECO:0000259" key="2">
    <source>
        <dbReference type="Pfam" id="PF12439"/>
    </source>
</evidence>
<feature type="domain" description="Glycogen debranching enzyme bacterial and archaeal type N-terminal" evidence="2">
    <location>
        <begin position="21"/>
        <end position="242"/>
    </location>
</feature>
<dbReference type="FunFam" id="1.50.10.10:FF:000073">
    <property type="entry name" value="Glycogen debranching enzyme, hypothetical (TreX-like)"/>
    <property type="match status" value="1"/>
</dbReference>
<dbReference type="EMBL" id="CP053923">
    <property type="protein sequence ID" value="QNT69188.1"/>
    <property type="molecule type" value="Genomic_DNA"/>
</dbReference>